<organism evidence="3 4">
    <name type="scientific">Cellulomonas chitinilytica</name>
    <dbReference type="NCBI Taxonomy" id="398759"/>
    <lineage>
        <taxon>Bacteria</taxon>
        <taxon>Bacillati</taxon>
        <taxon>Actinomycetota</taxon>
        <taxon>Actinomycetes</taxon>
        <taxon>Micrococcales</taxon>
        <taxon>Cellulomonadaceae</taxon>
        <taxon>Cellulomonas</taxon>
    </lineage>
</organism>
<dbReference type="Pfam" id="PF02350">
    <property type="entry name" value="Epimerase_2"/>
    <property type="match status" value="1"/>
</dbReference>
<dbReference type="InterPro" id="IPR029767">
    <property type="entry name" value="WecB-like"/>
</dbReference>
<reference evidence="3" key="1">
    <citation type="submission" date="2021-01" db="EMBL/GenBank/DDBJ databases">
        <title>Whole genome shotgun sequence of Cellulomonas chitinilytica NBRC 110799.</title>
        <authorList>
            <person name="Komaki H."/>
            <person name="Tamura T."/>
        </authorList>
    </citation>
    <scope>NUCLEOTIDE SEQUENCE</scope>
    <source>
        <strain evidence="3">NBRC 110799</strain>
    </source>
</reference>
<evidence type="ECO:0000313" key="4">
    <source>
        <dbReference type="Proteomes" id="UP000632740"/>
    </source>
</evidence>
<comment type="caution">
    <text evidence="3">The sequence shown here is derived from an EMBL/GenBank/DDBJ whole genome shotgun (WGS) entry which is preliminary data.</text>
</comment>
<feature type="domain" description="UDP-N-acetylglucosamine 2-epimerase" evidence="2">
    <location>
        <begin position="97"/>
        <end position="317"/>
    </location>
</feature>
<dbReference type="Gene3D" id="3.40.50.2000">
    <property type="entry name" value="Glycogen Phosphorylase B"/>
    <property type="match status" value="2"/>
</dbReference>
<evidence type="ECO:0000259" key="2">
    <source>
        <dbReference type="Pfam" id="PF02350"/>
    </source>
</evidence>
<sequence>MIALIVGTTAELIKVAPVYHELVARGRSCEIWYTAQHVAELESTLEDLDLPAPTEWLVAGGPSHNLSRPAQVPAWAFGVARTVWRRRRELRRRLRSDGRPPVVLVHGDTFTAPIGALVGRLLGARVGHVEAGMRSGSLVHPFPEELNRRLVAYFVDLHFTPTHEQAENLRRRRGAVVTTGANTVVDAVRFALAKGVADDIEIPERFGVATLHRFELVRNESLYRRSLEVIREHATVDVPIIYYCGASERARLESYGLLHLFDDDRFRIEEKLSYVRFLPVLARAQFVVTDSGGLQEESAHFGIPCAVHREKTERPAGEGVQMVLTRFSSKVLSEFLENPERYRTAATLDDFHPSKVIADIVERVDG</sequence>
<proteinExistence type="inferred from homology"/>
<comment type="similarity">
    <text evidence="1">Belongs to the UDP-N-acetylglucosamine 2-epimerase family.</text>
</comment>
<dbReference type="AlphaFoldDB" id="A0A919NYT9"/>
<evidence type="ECO:0000256" key="1">
    <source>
        <dbReference type="RuleBase" id="RU003513"/>
    </source>
</evidence>
<dbReference type="Proteomes" id="UP000632740">
    <property type="component" value="Unassembled WGS sequence"/>
</dbReference>
<dbReference type="SUPFAM" id="SSF53756">
    <property type="entry name" value="UDP-Glycosyltransferase/glycogen phosphorylase"/>
    <property type="match status" value="1"/>
</dbReference>
<dbReference type="RefSeq" id="WP_203749085.1">
    <property type="nucleotide sequence ID" value="NZ_BONK01000002.1"/>
</dbReference>
<dbReference type="PANTHER" id="PTHR43174:SF1">
    <property type="entry name" value="UDP-N-ACETYLGLUCOSAMINE 2-EPIMERASE"/>
    <property type="match status" value="1"/>
</dbReference>
<name>A0A919NYT9_9CELL</name>
<dbReference type="EMBL" id="BONK01000002">
    <property type="protein sequence ID" value="GIG20171.1"/>
    <property type="molecule type" value="Genomic_DNA"/>
</dbReference>
<protein>
    <submittedName>
        <fullName evidence="3">UDP-N-acetyl glucosamine 2-epimerase</fullName>
    </submittedName>
</protein>
<gene>
    <name evidence="3" type="primary">wecB</name>
    <name evidence="3" type="ORF">Cch01nite_08950</name>
</gene>
<dbReference type="InterPro" id="IPR003331">
    <property type="entry name" value="UDP_GlcNAc_Epimerase_2_dom"/>
</dbReference>
<keyword evidence="1" id="KW-0413">Isomerase</keyword>
<accession>A0A919NYT9</accession>
<dbReference type="PANTHER" id="PTHR43174">
    <property type="entry name" value="UDP-N-ACETYLGLUCOSAMINE 2-EPIMERASE"/>
    <property type="match status" value="1"/>
</dbReference>
<dbReference type="GO" id="GO:0016853">
    <property type="term" value="F:isomerase activity"/>
    <property type="evidence" value="ECO:0007669"/>
    <property type="project" value="UniProtKB-KW"/>
</dbReference>
<keyword evidence="4" id="KW-1185">Reference proteome</keyword>
<evidence type="ECO:0000313" key="3">
    <source>
        <dbReference type="EMBL" id="GIG20171.1"/>
    </source>
</evidence>